<name>A0A9X3W840_LACAM</name>
<dbReference type="RefSeq" id="WP_271869443.1">
    <property type="nucleotide sequence ID" value="NZ_JAOTGU010000001.1"/>
</dbReference>
<reference evidence="1" key="2">
    <citation type="submission" date="2022-10" db="EMBL/GenBank/DDBJ databases">
        <authorList>
            <person name="Kostovova I."/>
            <person name="Moravkova M."/>
            <person name="Pechar R."/>
        </authorList>
    </citation>
    <scope>NUCLEOTIDE SEQUENCE</scope>
    <source>
        <strain evidence="1">M356A</strain>
    </source>
</reference>
<dbReference type="Proteomes" id="UP001143700">
    <property type="component" value="Unassembled WGS sequence"/>
</dbReference>
<dbReference type="InterPro" id="IPR022555">
    <property type="entry name" value="DUF2577"/>
</dbReference>
<dbReference type="EMBL" id="JAOTGU010000001">
    <property type="protein sequence ID" value="MDB6261142.1"/>
    <property type="molecule type" value="Genomic_DNA"/>
</dbReference>
<comment type="caution">
    <text evidence="1">The sequence shown here is derived from an EMBL/GenBank/DDBJ whole genome shotgun (WGS) entry which is preliminary data.</text>
</comment>
<sequence>MAGKRLYELMTKRGGKPSDYSDVVYGTVISPKPLKVQLSNNMVLTNDFIILGKHIGKFKLQGNAIMKGSADMTFHGHHDKANISKADLSFKKTSMYIEFDNSLEKGDKVTMIRLDGGQQFYLFERLGEDGFGF</sequence>
<reference evidence="1" key="1">
    <citation type="journal article" date="2022" name="Microorganisms">
        <title>Antibiotic Susceptibility, Resistance Gene Determinants and Corresponding Genomic Regions in Lactobacillus amylovorus Isolates Derived from Wild Boars and Domestic Pigs.</title>
        <authorList>
            <person name="Moravkova M."/>
            <person name="Kostovova I."/>
            <person name="Kavanova K."/>
            <person name="Pechar R."/>
            <person name="Stanek S."/>
            <person name="Brychta A."/>
            <person name="Zeman M."/>
            <person name="Kubasova T."/>
        </authorList>
    </citation>
    <scope>NUCLEOTIDE SEQUENCE</scope>
    <source>
        <strain evidence="1">M356A</strain>
    </source>
</reference>
<protein>
    <submittedName>
        <fullName evidence="1">DUF2577 domain-containing protein</fullName>
    </submittedName>
</protein>
<accession>A0A9X3W840</accession>
<evidence type="ECO:0000313" key="1">
    <source>
        <dbReference type="EMBL" id="MDB6261142.1"/>
    </source>
</evidence>
<evidence type="ECO:0000313" key="2">
    <source>
        <dbReference type="Proteomes" id="UP001143700"/>
    </source>
</evidence>
<gene>
    <name evidence="1" type="ORF">ODV15_00880</name>
</gene>
<dbReference type="AlphaFoldDB" id="A0A9X3W840"/>
<organism evidence="1 2">
    <name type="scientific">Lactobacillus amylovorus</name>
    <dbReference type="NCBI Taxonomy" id="1604"/>
    <lineage>
        <taxon>Bacteria</taxon>
        <taxon>Bacillati</taxon>
        <taxon>Bacillota</taxon>
        <taxon>Bacilli</taxon>
        <taxon>Lactobacillales</taxon>
        <taxon>Lactobacillaceae</taxon>
        <taxon>Lactobacillus</taxon>
    </lineage>
</organism>
<dbReference type="Pfam" id="PF10844">
    <property type="entry name" value="DUF2577"/>
    <property type="match status" value="1"/>
</dbReference>
<proteinExistence type="predicted"/>